<dbReference type="OMA" id="YRRIFRG"/>
<organism evidence="9 10">
    <name type="scientific">Talaromyces islandicus</name>
    <name type="common">Penicillium islandicum</name>
    <dbReference type="NCBI Taxonomy" id="28573"/>
    <lineage>
        <taxon>Eukaryota</taxon>
        <taxon>Fungi</taxon>
        <taxon>Dikarya</taxon>
        <taxon>Ascomycota</taxon>
        <taxon>Pezizomycotina</taxon>
        <taxon>Eurotiomycetes</taxon>
        <taxon>Eurotiomycetidae</taxon>
        <taxon>Eurotiales</taxon>
        <taxon>Trichocomaceae</taxon>
        <taxon>Talaromyces</taxon>
        <taxon>Talaromyces sect. Islandici</taxon>
    </lineage>
</organism>
<evidence type="ECO:0000256" key="1">
    <source>
        <dbReference type="ARBA" id="ARBA00004141"/>
    </source>
</evidence>
<evidence type="ECO:0000259" key="8">
    <source>
        <dbReference type="Pfam" id="PF20684"/>
    </source>
</evidence>
<comment type="similarity">
    <text evidence="5">Belongs to the SAT4 family.</text>
</comment>
<feature type="transmembrane region" description="Helical" evidence="7">
    <location>
        <begin position="179"/>
        <end position="199"/>
    </location>
</feature>
<gene>
    <name evidence="9" type="ORF">PISL3812_07298</name>
</gene>
<keyword evidence="4 7" id="KW-0472">Membrane</keyword>
<dbReference type="Pfam" id="PF20684">
    <property type="entry name" value="Fung_rhodopsin"/>
    <property type="match status" value="1"/>
</dbReference>
<feature type="domain" description="Rhodopsin" evidence="8">
    <location>
        <begin position="31"/>
        <end position="279"/>
    </location>
</feature>
<feature type="region of interest" description="Disordered" evidence="6">
    <location>
        <begin position="334"/>
        <end position="365"/>
    </location>
</feature>
<protein>
    <recommendedName>
        <fullName evidence="8">Rhodopsin domain-containing protein</fullName>
    </recommendedName>
</protein>
<proteinExistence type="inferred from homology"/>
<comment type="subcellular location">
    <subcellularLocation>
        <location evidence="1">Membrane</location>
        <topology evidence="1">Multi-pass membrane protein</topology>
    </subcellularLocation>
</comment>
<dbReference type="Proteomes" id="UP000054383">
    <property type="component" value="Unassembled WGS sequence"/>
</dbReference>
<feature type="transmembrane region" description="Helical" evidence="7">
    <location>
        <begin position="211"/>
        <end position="234"/>
    </location>
</feature>
<keyword evidence="3 7" id="KW-1133">Transmembrane helix</keyword>
<evidence type="ECO:0000313" key="9">
    <source>
        <dbReference type="EMBL" id="CRG90255.1"/>
    </source>
</evidence>
<evidence type="ECO:0000256" key="4">
    <source>
        <dbReference type="ARBA" id="ARBA00023136"/>
    </source>
</evidence>
<name>A0A0U1M3X1_TALIS</name>
<dbReference type="EMBL" id="CVMT01000007">
    <property type="protein sequence ID" value="CRG90255.1"/>
    <property type="molecule type" value="Genomic_DNA"/>
</dbReference>
<reference evidence="9 10" key="1">
    <citation type="submission" date="2015-04" db="EMBL/GenBank/DDBJ databases">
        <authorList>
            <person name="Syromyatnikov M.Y."/>
            <person name="Popov V.N."/>
        </authorList>
    </citation>
    <scope>NUCLEOTIDE SEQUENCE [LARGE SCALE GENOMIC DNA]</scope>
    <source>
        <strain evidence="9">WF-38-12</strain>
    </source>
</reference>
<dbReference type="PANTHER" id="PTHR33048">
    <property type="entry name" value="PTH11-LIKE INTEGRAL MEMBRANE PROTEIN (AFU_ORTHOLOGUE AFUA_5G11245)"/>
    <property type="match status" value="1"/>
</dbReference>
<feature type="transmembrane region" description="Helical" evidence="7">
    <location>
        <begin position="47"/>
        <end position="66"/>
    </location>
</feature>
<dbReference type="OrthoDB" id="5393606at2759"/>
<dbReference type="AlphaFoldDB" id="A0A0U1M3X1"/>
<accession>A0A0U1M3X1</accession>
<evidence type="ECO:0000256" key="6">
    <source>
        <dbReference type="SAM" id="MobiDB-lite"/>
    </source>
</evidence>
<keyword evidence="10" id="KW-1185">Reference proteome</keyword>
<sequence length="382" mass="41511">MTAIQDLRVHAPVIIAEAVCLIIFCSLMVGLRFYARRLKGSRLGLDDLAIALGLLFVIGMAITILIETGMKGFGYAASVGDAGPHHPDANVAGWPTELIQVPALGCIKLSFLFFYRRVFVKFVAREFSFVNLFMVAVVAAWTICFFFLLLFLCGRNFAAYWTNGTTEAEYCLPTGKVHMAYAISDVVSDILIILMPVGETWKLHLPVRRKFAVMGVFGLGAITIAMSIVRMVIYQRALSVQFDPDADEEYLTTLTTYFSMLEAGLGVMAACLPVQYGLFRSEKVQSMIRSIHSLASLGSHGSGNGSGCNSRSRSFYMVQPRGQSQSQNLNSMTATGAVAEGSQTQTSEVGEPARTGSDASARDLETQGIVVSKSFGTQEHAV</sequence>
<evidence type="ECO:0000256" key="2">
    <source>
        <dbReference type="ARBA" id="ARBA00022692"/>
    </source>
</evidence>
<dbReference type="PANTHER" id="PTHR33048:SF157">
    <property type="entry name" value="INTEGRAL MEMBRANE PROTEIN"/>
    <property type="match status" value="1"/>
</dbReference>
<dbReference type="GO" id="GO:0016020">
    <property type="term" value="C:membrane"/>
    <property type="evidence" value="ECO:0007669"/>
    <property type="project" value="UniProtKB-SubCell"/>
</dbReference>
<feature type="transmembrane region" description="Helical" evidence="7">
    <location>
        <begin position="127"/>
        <end position="152"/>
    </location>
</feature>
<evidence type="ECO:0000256" key="3">
    <source>
        <dbReference type="ARBA" id="ARBA00022989"/>
    </source>
</evidence>
<dbReference type="STRING" id="28573.A0A0U1M3X1"/>
<evidence type="ECO:0000256" key="7">
    <source>
        <dbReference type="SAM" id="Phobius"/>
    </source>
</evidence>
<evidence type="ECO:0000313" key="10">
    <source>
        <dbReference type="Proteomes" id="UP000054383"/>
    </source>
</evidence>
<dbReference type="InterPro" id="IPR049326">
    <property type="entry name" value="Rhodopsin_dom_fungi"/>
</dbReference>
<keyword evidence="2 7" id="KW-0812">Transmembrane</keyword>
<dbReference type="InterPro" id="IPR052337">
    <property type="entry name" value="SAT4-like"/>
</dbReference>
<evidence type="ECO:0000256" key="5">
    <source>
        <dbReference type="ARBA" id="ARBA00038359"/>
    </source>
</evidence>
<feature type="transmembrane region" description="Helical" evidence="7">
    <location>
        <begin position="254"/>
        <end position="279"/>
    </location>
</feature>
<feature type="transmembrane region" description="Helical" evidence="7">
    <location>
        <begin position="98"/>
        <end position="115"/>
    </location>
</feature>
<feature type="transmembrane region" description="Helical" evidence="7">
    <location>
        <begin position="12"/>
        <end position="35"/>
    </location>
</feature>